<feature type="transmembrane region" description="Helical" evidence="13">
    <location>
        <begin position="12"/>
        <end position="31"/>
    </location>
</feature>
<dbReference type="PROSITE" id="PS51470">
    <property type="entry name" value="FG_GAP"/>
    <property type="match status" value="4"/>
</dbReference>
<dbReference type="Gene3D" id="1.20.5.930">
    <property type="entry name" value="Bicelle-embedded integrin alpha(iib) transmembrane segment"/>
    <property type="match status" value="1"/>
</dbReference>
<dbReference type="EMBL" id="JASAOG010000071">
    <property type="protein sequence ID" value="KAK0055269.1"/>
    <property type="molecule type" value="Genomic_DNA"/>
</dbReference>
<keyword evidence="9 13" id="KW-0472">Membrane</keyword>
<dbReference type="Gene3D" id="2.60.40.1530">
    <property type="entry name" value="ntegrin, alpha v. Chain A, domain 4"/>
    <property type="match status" value="1"/>
</dbReference>
<comment type="subcellular location">
    <subcellularLocation>
        <location evidence="1 13">Membrane</location>
        <topology evidence="1 13">Single-pass type I membrane protein</topology>
    </subcellularLocation>
</comment>
<dbReference type="InterPro" id="IPR013517">
    <property type="entry name" value="FG-GAP"/>
</dbReference>
<evidence type="ECO:0000256" key="4">
    <source>
        <dbReference type="ARBA" id="ARBA00022729"/>
    </source>
</evidence>
<evidence type="ECO:0000256" key="6">
    <source>
        <dbReference type="ARBA" id="ARBA00022889"/>
    </source>
</evidence>
<protein>
    <submittedName>
        <fullName evidence="17">Integrin alpha-4</fullName>
    </submittedName>
</protein>
<evidence type="ECO:0000256" key="13">
    <source>
        <dbReference type="RuleBase" id="RU003762"/>
    </source>
</evidence>
<feature type="repeat" description="FG-GAP" evidence="12">
    <location>
        <begin position="415"/>
        <end position="477"/>
    </location>
</feature>
<dbReference type="PROSITE" id="PS00242">
    <property type="entry name" value="INTEGRIN_ALPHA"/>
    <property type="match status" value="1"/>
</dbReference>
<dbReference type="PANTHER" id="PTHR23220:SF134">
    <property type="entry name" value="INTEGRIN ALPHA-2 DOMAIN-CONTAINING PROTEIN"/>
    <property type="match status" value="1"/>
</dbReference>
<reference evidence="17" key="1">
    <citation type="journal article" date="2023" name="PLoS Negl. Trop. Dis.">
        <title>A genome sequence for Biomphalaria pfeifferi, the major vector snail for the human-infecting parasite Schistosoma mansoni.</title>
        <authorList>
            <person name="Bu L."/>
            <person name="Lu L."/>
            <person name="Laidemitt M.R."/>
            <person name="Zhang S.M."/>
            <person name="Mutuku M."/>
            <person name="Mkoji G."/>
            <person name="Steinauer M."/>
            <person name="Loker E.S."/>
        </authorList>
    </citation>
    <scope>NUCLEOTIDE SEQUENCE</scope>
    <source>
        <strain evidence="17">KasaAsao</strain>
    </source>
</reference>
<organism evidence="17 18">
    <name type="scientific">Biomphalaria pfeifferi</name>
    <name type="common">Bloodfluke planorb</name>
    <name type="synonym">Freshwater snail</name>
    <dbReference type="NCBI Taxonomy" id="112525"/>
    <lineage>
        <taxon>Eukaryota</taxon>
        <taxon>Metazoa</taxon>
        <taxon>Spiralia</taxon>
        <taxon>Lophotrochozoa</taxon>
        <taxon>Mollusca</taxon>
        <taxon>Gastropoda</taxon>
        <taxon>Heterobranchia</taxon>
        <taxon>Euthyneura</taxon>
        <taxon>Panpulmonata</taxon>
        <taxon>Hygrophila</taxon>
        <taxon>Lymnaeoidea</taxon>
        <taxon>Planorbidae</taxon>
        <taxon>Biomphalaria</taxon>
    </lineage>
</organism>
<comment type="caution">
    <text evidence="13">Lacks conserved residue(s) required for the propagation of feature annotation.</text>
</comment>
<keyword evidence="5" id="KW-0677">Repeat</keyword>
<dbReference type="InterPro" id="IPR032695">
    <property type="entry name" value="Integrin_dom_sf"/>
</dbReference>
<evidence type="ECO:0000256" key="9">
    <source>
        <dbReference type="ARBA" id="ARBA00023136"/>
    </source>
</evidence>
<dbReference type="Gene3D" id="2.60.40.1460">
    <property type="entry name" value="Integrin domains. Chain A, domain 2"/>
    <property type="match status" value="1"/>
</dbReference>
<accession>A0AAD8BK46</accession>
<keyword evidence="11" id="KW-0325">Glycoprotein</keyword>
<evidence type="ECO:0000256" key="3">
    <source>
        <dbReference type="ARBA" id="ARBA00022692"/>
    </source>
</evidence>
<dbReference type="InterPro" id="IPR013649">
    <property type="entry name" value="Integrin_alpha_Ig-like_1"/>
</dbReference>
<keyword evidence="8 13" id="KW-0401">Integrin</keyword>
<dbReference type="GO" id="GO:0033627">
    <property type="term" value="P:cell adhesion mediated by integrin"/>
    <property type="evidence" value="ECO:0007669"/>
    <property type="project" value="TreeGrafter"/>
</dbReference>
<feature type="compositionally biased region" description="Pro residues" evidence="14">
    <location>
        <begin position="1137"/>
        <end position="1147"/>
    </location>
</feature>
<dbReference type="Gene3D" id="2.60.40.1510">
    <property type="entry name" value="ntegrin, alpha v. Chain A, domain 3"/>
    <property type="match status" value="1"/>
</dbReference>
<feature type="compositionally biased region" description="Basic residues" evidence="14">
    <location>
        <begin position="1103"/>
        <end position="1122"/>
    </location>
</feature>
<dbReference type="Pfam" id="PF01839">
    <property type="entry name" value="FG-GAP"/>
    <property type="match status" value="2"/>
</dbReference>
<evidence type="ECO:0000256" key="10">
    <source>
        <dbReference type="ARBA" id="ARBA00023170"/>
    </source>
</evidence>
<evidence type="ECO:0000256" key="8">
    <source>
        <dbReference type="ARBA" id="ARBA00023037"/>
    </source>
</evidence>
<dbReference type="Pfam" id="PF20805">
    <property type="entry name" value="Integrin_A_Ig_2"/>
    <property type="match status" value="1"/>
</dbReference>
<dbReference type="PANTHER" id="PTHR23220">
    <property type="entry name" value="INTEGRIN ALPHA"/>
    <property type="match status" value="1"/>
</dbReference>
<dbReference type="PRINTS" id="PR01185">
    <property type="entry name" value="INTEGRINA"/>
</dbReference>
<feature type="repeat" description="FG-GAP" evidence="12">
    <location>
        <begin position="354"/>
        <end position="411"/>
    </location>
</feature>
<keyword evidence="4" id="KW-0732">Signal</keyword>
<dbReference type="GO" id="GO:0098609">
    <property type="term" value="P:cell-cell adhesion"/>
    <property type="evidence" value="ECO:0007669"/>
    <property type="project" value="TreeGrafter"/>
</dbReference>
<comment type="similarity">
    <text evidence="2 13">Belongs to the integrin alpha chain family.</text>
</comment>
<name>A0AAD8BK46_BIOPF</name>
<dbReference type="InterPro" id="IPR028994">
    <property type="entry name" value="Integrin_alpha_N"/>
</dbReference>
<evidence type="ECO:0000259" key="15">
    <source>
        <dbReference type="Pfam" id="PF08441"/>
    </source>
</evidence>
<evidence type="ECO:0000256" key="11">
    <source>
        <dbReference type="ARBA" id="ARBA00023180"/>
    </source>
</evidence>
<keyword evidence="3 13" id="KW-0812">Transmembrane</keyword>
<evidence type="ECO:0000313" key="18">
    <source>
        <dbReference type="Proteomes" id="UP001233172"/>
    </source>
</evidence>
<dbReference type="Gene3D" id="2.130.10.130">
    <property type="entry name" value="Integrin alpha, N-terminal"/>
    <property type="match status" value="1"/>
</dbReference>
<reference evidence="17" key="2">
    <citation type="submission" date="2023-04" db="EMBL/GenBank/DDBJ databases">
        <authorList>
            <person name="Bu L."/>
            <person name="Lu L."/>
            <person name="Laidemitt M.R."/>
            <person name="Zhang S.M."/>
            <person name="Mutuku M."/>
            <person name="Mkoji G."/>
            <person name="Steinauer M."/>
            <person name="Loker E.S."/>
        </authorList>
    </citation>
    <scope>NUCLEOTIDE SEQUENCE</scope>
    <source>
        <strain evidence="17">KasaAsao</strain>
        <tissue evidence="17">Whole Snail</tissue>
    </source>
</reference>
<keyword evidence="10 13" id="KW-0675">Receptor</keyword>
<dbReference type="InterPro" id="IPR000413">
    <property type="entry name" value="Integrin_alpha"/>
</dbReference>
<dbReference type="Proteomes" id="UP001233172">
    <property type="component" value="Unassembled WGS sequence"/>
</dbReference>
<feature type="repeat" description="FG-GAP" evidence="12">
    <location>
        <begin position="30"/>
        <end position="95"/>
    </location>
</feature>
<evidence type="ECO:0000256" key="12">
    <source>
        <dbReference type="PROSITE-ProRule" id="PRU00803"/>
    </source>
</evidence>
<feature type="region of interest" description="Disordered" evidence="14">
    <location>
        <begin position="1094"/>
        <end position="1161"/>
    </location>
</feature>
<evidence type="ECO:0000256" key="14">
    <source>
        <dbReference type="SAM" id="MobiDB-lite"/>
    </source>
</evidence>
<dbReference type="SUPFAM" id="SSF69318">
    <property type="entry name" value="Integrin alpha N-terminal domain"/>
    <property type="match status" value="1"/>
</dbReference>
<feature type="domain" description="Integrin alpha second immunoglobulin-like" evidence="16">
    <location>
        <begin position="622"/>
        <end position="756"/>
    </location>
</feature>
<evidence type="ECO:0000256" key="7">
    <source>
        <dbReference type="ARBA" id="ARBA00022989"/>
    </source>
</evidence>
<dbReference type="Pfam" id="PF08441">
    <property type="entry name" value="Integrin_A_Ig_1"/>
    <property type="match status" value="1"/>
</dbReference>
<dbReference type="GO" id="GO:0007229">
    <property type="term" value="P:integrin-mediated signaling pathway"/>
    <property type="evidence" value="ECO:0007669"/>
    <property type="project" value="UniProtKB-KW"/>
</dbReference>
<feature type="transmembrane region" description="Helical" evidence="13">
    <location>
        <begin position="966"/>
        <end position="988"/>
    </location>
</feature>
<keyword evidence="18" id="KW-1185">Reference proteome</keyword>
<dbReference type="InterPro" id="IPR018184">
    <property type="entry name" value="Integrin_alpha_C_CS"/>
</dbReference>
<proteinExistence type="inferred from homology"/>
<dbReference type="GO" id="GO:0008305">
    <property type="term" value="C:integrin complex"/>
    <property type="evidence" value="ECO:0007669"/>
    <property type="project" value="InterPro"/>
</dbReference>
<dbReference type="SUPFAM" id="SSF69179">
    <property type="entry name" value="Integrin domains"/>
    <property type="match status" value="3"/>
</dbReference>
<sequence>MSVSIKFVYAKIIRVVSVLIIVYNSVIGFNVDTESALIFKGPKNSYFGYSVAILANSQGTWLLAGAPRANDSSLNDVHEPGAVFQCNWQYRSSCQPVYVDSIGNEKQTLPKWKNTSVHHLKDNQWLGTSIDVNVNGDFKVMICAPRWINQKYSVQGFHFMNGICYEADKELHFDDTSVRPVLEHFKKQVHSSGAYQIYGMGSMGMSAVYSKDGSYAFIGAPGINDWAGGYVQIDRQYTTKPQIREMSYEMDKDSYFGMSMTTAKLSTEDMFILIGGPRAGGYGKVYAYSYNYKLILVKEGDQLGSMFGSSLCAADVNGDKLDDLIVGAPFYSDQQDEGRVYVFINREFFNLELDKNLLGGSNTVGSRFGTSVANLGDLNLDRFEDIAVGAPYEEESGVVYIYNGAKSGLNFQPSQRIVGKTIASDLKTFGWSFSRPWDVDSNHYADFAVGAYESSKVVLLRTRSVVDLNATLELSSTIIDRNSKPNCIHQGKAYRCIEVTVCLQYSGRNLPPSSDVNVTLKLDTLERHRGERSRLFMQGPGFTEIETFTDIITIRLDKRLCPKKYIIYTRESRDVFTPLRMDLDYNIASSSIGIASLCTICPIKNIYNPTNAFAMAYYSLECKGDHSCVSDFTVMANQVFKNGEQRMVIDNSPYFDLELTLTNNGEISYLTMLVIDYPLYLHYTNTRVVVGGWAVTCLSSYSTSSTPLNTVSCDILNPVKHLDEVVLSTRFYAHSLPYGINSLNINVSVITVNRRIGQTIVQKSINVTIPVHIASEMEITGSSVPGQLQISMLHQSLTSWETLSHVYVLSNHGPSPMSHSQLIFQVPTNHWLKIVDVKVETKSSRDDSQIPVECNLLEHTSETNVTYSYSEGATLNAFLKCEPPSCSNVTCYVGTMYTHQQIYITVSLSLRSDALLVAKIDNFGLVTSCQLQEPSYTSYTSLTSIFNVTTMTYIGYKSPLSQAMSWWALIISAASGILILYILVVLLWKCGFFKRKKKEELQKLIQYFEFEREIQSDSGSARSSDLMVLPPGLISLSTSDHSFHHSESPLYPPSPDGQIGPFSYRDNYFFSHSLNRRQNADEQAVTFHTLQYHNNNKPLLQRPRNHHRSRDGSHNSHRKLAPKHSIQQRQNIWLPPQASPPPAPPPSFNNELYLEPLESRA</sequence>
<gene>
    <name evidence="17" type="ORF">Bpfe_015283</name>
</gene>
<evidence type="ECO:0000256" key="5">
    <source>
        <dbReference type="ARBA" id="ARBA00022737"/>
    </source>
</evidence>
<dbReference type="InterPro" id="IPR048285">
    <property type="entry name" value="Integrin_alpha_Ig-like_2"/>
</dbReference>
<feature type="repeat" description="FG-GAP" evidence="12">
    <location>
        <begin position="293"/>
        <end position="352"/>
    </location>
</feature>
<dbReference type="SMART" id="SM00191">
    <property type="entry name" value="Int_alpha"/>
    <property type="match status" value="5"/>
</dbReference>
<comment type="caution">
    <text evidence="17">The sequence shown here is derived from an EMBL/GenBank/DDBJ whole genome shotgun (WGS) entry which is preliminary data.</text>
</comment>
<evidence type="ECO:0000313" key="17">
    <source>
        <dbReference type="EMBL" id="KAK0055269.1"/>
    </source>
</evidence>
<keyword evidence="7 13" id="KW-1133">Transmembrane helix</keyword>
<evidence type="ECO:0000256" key="1">
    <source>
        <dbReference type="ARBA" id="ARBA00004479"/>
    </source>
</evidence>
<dbReference type="GO" id="GO:0007160">
    <property type="term" value="P:cell-matrix adhesion"/>
    <property type="evidence" value="ECO:0007669"/>
    <property type="project" value="TreeGrafter"/>
</dbReference>
<keyword evidence="6 13" id="KW-0130">Cell adhesion</keyword>
<dbReference type="AlphaFoldDB" id="A0AAD8BK46"/>
<dbReference type="InterPro" id="IPR013519">
    <property type="entry name" value="Int_alpha_beta-p"/>
</dbReference>
<dbReference type="GO" id="GO:0005178">
    <property type="term" value="F:integrin binding"/>
    <property type="evidence" value="ECO:0007669"/>
    <property type="project" value="TreeGrafter"/>
</dbReference>
<feature type="domain" description="Integrin alpha first immunoglubulin-like" evidence="15">
    <location>
        <begin position="462"/>
        <end position="612"/>
    </location>
</feature>
<evidence type="ECO:0000259" key="16">
    <source>
        <dbReference type="Pfam" id="PF20805"/>
    </source>
</evidence>
<evidence type="ECO:0000256" key="2">
    <source>
        <dbReference type="ARBA" id="ARBA00008054"/>
    </source>
</evidence>
<dbReference type="GO" id="GO:0009897">
    <property type="term" value="C:external side of plasma membrane"/>
    <property type="evidence" value="ECO:0007669"/>
    <property type="project" value="TreeGrafter"/>
</dbReference>